<evidence type="ECO:0000256" key="2">
    <source>
        <dbReference type="ARBA" id="ARBA00022475"/>
    </source>
</evidence>
<dbReference type="InterPro" id="IPR004089">
    <property type="entry name" value="MCPsignal_dom"/>
</dbReference>
<evidence type="ECO:0000313" key="13">
    <source>
        <dbReference type="Proteomes" id="UP000001557"/>
    </source>
</evidence>
<comment type="similarity">
    <text evidence="7">Belongs to the methyl-accepting chemotaxis (MCP) protein family.</text>
</comment>
<reference evidence="12 13" key="1">
    <citation type="submission" date="2007-02" db="EMBL/GenBank/DDBJ databases">
        <title>Complete sequence of chromosome of Shewanella baltica OS155.</title>
        <authorList>
            <consortium name="US DOE Joint Genome Institute"/>
            <person name="Copeland A."/>
            <person name="Lucas S."/>
            <person name="Lapidus A."/>
            <person name="Barry K."/>
            <person name="Detter J.C."/>
            <person name="Glavina del Rio T."/>
            <person name="Hammon N."/>
            <person name="Israni S."/>
            <person name="Dalin E."/>
            <person name="Tice H."/>
            <person name="Pitluck S."/>
            <person name="Sims D.R."/>
            <person name="Brettin T."/>
            <person name="Bruce D."/>
            <person name="Han C."/>
            <person name="Tapia R."/>
            <person name="Brainard J."/>
            <person name="Schmutz J."/>
            <person name="Larimer F."/>
            <person name="Land M."/>
            <person name="Hauser L."/>
            <person name="Kyrpides N."/>
            <person name="Mikhailova N."/>
            <person name="Brettar I."/>
            <person name="Klappenbach J."/>
            <person name="Konstantinidis K."/>
            <person name="Rodrigues J."/>
            <person name="Tiedje J."/>
            <person name="Richardson P."/>
        </authorList>
    </citation>
    <scope>NUCLEOTIDE SEQUENCE [LARGE SCALE GENOMIC DNA]</scope>
    <source>
        <strain evidence="13">OS155 / ATCC BAA-1091</strain>
    </source>
</reference>
<dbReference type="HOGENOM" id="CLU_000445_107_21_6"/>
<evidence type="ECO:0000256" key="3">
    <source>
        <dbReference type="ARBA" id="ARBA00022692"/>
    </source>
</evidence>
<feature type="transmembrane region" description="Helical" evidence="9">
    <location>
        <begin position="215"/>
        <end position="236"/>
    </location>
</feature>
<evidence type="ECO:0000256" key="1">
    <source>
        <dbReference type="ARBA" id="ARBA00004651"/>
    </source>
</evidence>
<keyword evidence="13" id="KW-1185">Reference proteome</keyword>
<dbReference type="CDD" id="cd06225">
    <property type="entry name" value="HAMP"/>
    <property type="match status" value="1"/>
</dbReference>
<evidence type="ECO:0000256" key="7">
    <source>
        <dbReference type="ARBA" id="ARBA00029447"/>
    </source>
</evidence>
<evidence type="ECO:0000256" key="5">
    <source>
        <dbReference type="ARBA" id="ARBA00023136"/>
    </source>
</evidence>
<accession>A3D0A7</accession>
<dbReference type="AlphaFoldDB" id="A3D0A7"/>
<dbReference type="PRINTS" id="PR00260">
    <property type="entry name" value="CHEMTRNSDUCR"/>
</dbReference>
<dbReference type="SMART" id="SM00304">
    <property type="entry name" value="HAMP"/>
    <property type="match status" value="1"/>
</dbReference>
<dbReference type="GO" id="GO:0007165">
    <property type="term" value="P:signal transduction"/>
    <property type="evidence" value="ECO:0007669"/>
    <property type="project" value="UniProtKB-KW"/>
</dbReference>
<dbReference type="PROSITE" id="PS50885">
    <property type="entry name" value="HAMP"/>
    <property type="match status" value="1"/>
</dbReference>
<gene>
    <name evidence="12" type="ordered locus">Sbal_0641</name>
</gene>
<feature type="domain" description="HAMP" evidence="11">
    <location>
        <begin position="237"/>
        <end position="291"/>
    </location>
</feature>
<keyword evidence="2" id="KW-1003">Cell membrane</keyword>
<dbReference type="Proteomes" id="UP000001557">
    <property type="component" value="Chromosome"/>
</dbReference>
<dbReference type="CDD" id="cd12912">
    <property type="entry name" value="PDC2_MCP_like"/>
    <property type="match status" value="1"/>
</dbReference>
<dbReference type="Pfam" id="PF00672">
    <property type="entry name" value="HAMP"/>
    <property type="match status" value="1"/>
</dbReference>
<keyword evidence="4 9" id="KW-1133">Transmembrane helix</keyword>
<evidence type="ECO:0000259" key="10">
    <source>
        <dbReference type="PROSITE" id="PS50111"/>
    </source>
</evidence>
<evidence type="ECO:0000256" key="9">
    <source>
        <dbReference type="SAM" id="Phobius"/>
    </source>
</evidence>
<dbReference type="InterPro" id="IPR004090">
    <property type="entry name" value="Chemotax_Me-accpt_rcpt"/>
</dbReference>
<protein>
    <submittedName>
        <fullName evidence="12">Methyl-accepting chemotaxis sensory transducer</fullName>
    </submittedName>
</protein>
<dbReference type="SUPFAM" id="SSF58104">
    <property type="entry name" value="Methyl-accepting chemotaxis protein (MCP) signaling domain"/>
    <property type="match status" value="1"/>
</dbReference>
<dbReference type="PANTHER" id="PTHR32089">
    <property type="entry name" value="METHYL-ACCEPTING CHEMOTAXIS PROTEIN MCPB"/>
    <property type="match status" value="1"/>
</dbReference>
<dbReference type="EMBL" id="CP000563">
    <property type="protein sequence ID" value="ABN60170.1"/>
    <property type="molecule type" value="Genomic_DNA"/>
</dbReference>
<dbReference type="CDD" id="cd11386">
    <property type="entry name" value="MCP_signal"/>
    <property type="match status" value="1"/>
</dbReference>
<evidence type="ECO:0000313" key="12">
    <source>
        <dbReference type="EMBL" id="ABN60170.1"/>
    </source>
</evidence>
<keyword evidence="3 9" id="KW-0812">Transmembrane</keyword>
<evidence type="ECO:0000256" key="4">
    <source>
        <dbReference type="ARBA" id="ARBA00022989"/>
    </source>
</evidence>
<dbReference type="GO" id="GO:0005886">
    <property type="term" value="C:plasma membrane"/>
    <property type="evidence" value="ECO:0007669"/>
    <property type="project" value="UniProtKB-SubCell"/>
</dbReference>
<dbReference type="PANTHER" id="PTHR32089:SF55">
    <property type="entry name" value="METHYL ACCEPTING SENSORY TRANSDUCER WITH CACHE_2 SMALL MOLECULE BINDING DOMAIN"/>
    <property type="match status" value="1"/>
</dbReference>
<dbReference type="GO" id="GO:0006935">
    <property type="term" value="P:chemotaxis"/>
    <property type="evidence" value="ECO:0007669"/>
    <property type="project" value="InterPro"/>
</dbReference>
<sequence precursor="true">MPCNKRMFITESSSMSNFSLRNKLLLLSLFPLILTLCILMTVSYYVEQSALADEVTTFRTKLIGERKTQIKEATEIAAGIVQYQLSLKENGNVNQALRDIRFGSSGYFFIYDSQGKNLFHAVMPNLEGQNKIDMTDPRGTKIIVGLLDAAKRGDGNFSFYFQKPNTNEQIEKIGYSMMIPGTDWMLGTGAYIDDIDAVVEDYRATVTEQMIDKSYAILLIALLLAAMTAVVILATAQRMVAPIKNMADNLNDIAKGEGDLTKRLTVKGEDEIAQLGQSFNLFVDKLQTIIGDVANATAKVKSAANAIHDQTKVMSSQLISHNNETDQVVTAITEMSATASEVAQNTTQVAEATHAATGDVANAQRCVDASLEEISALMAQINNAAGNIQSLSEQSKKINNVLSVIGGIAEQTNLLALNAAIEAARAGEQGRGFAVVADEVRNLASRTQSSTLEINEMLSELHKLVALAVKTMEESQQSCVRSVDSSRAISESLGSVTSAVTAINDMSTQIATAATEQSSVTEEINRNVFAIQEIVNELLHSSEDAARVSQTVSQEGINLGKLVGQFKI</sequence>
<dbReference type="Pfam" id="PF17200">
    <property type="entry name" value="sCache_2"/>
    <property type="match status" value="1"/>
</dbReference>
<dbReference type="SMART" id="SM00283">
    <property type="entry name" value="MA"/>
    <property type="match status" value="1"/>
</dbReference>
<dbReference type="FunFam" id="1.10.287.950:FF:000001">
    <property type="entry name" value="Methyl-accepting chemotaxis sensory transducer"/>
    <property type="match status" value="1"/>
</dbReference>
<dbReference type="Gene3D" id="3.30.450.20">
    <property type="entry name" value="PAS domain"/>
    <property type="match status" value="1"/>
</dbReference>
<dbReference type="InterPro" id="IPR003660">
    <property type="entry name" value="HAMP_dom"/>
</dbReference>
<keyword evidence="6 8" id="KW-0807">Transducer</keyword>
<feature type="domain" description="Methyl-accepting transducer" evidence="10">
    <location>
        <begin position="296"/>
        <end position="532"/>
    </location>
</feature>
<dbReference type="PROSITE" id="PS50111">
    <property type="entry name" value="CHEMOTAXIS_TRANSDUC_2"/>
    <property type="match status" value="1"/>
</dbReference>
<evidence type="ECO:0000259" key="11">
    <source>
        <dbReference type="PROSITE" id="PS50885"/>
    </source>
</evidence>
<evidence type="ECO:0000256" key="8">
    <source>
        <dbReference type="PROSITE-ProRule" id="PRU00284"/>
    </source>
</evidence>
<comment type="subcellular location">
    <subcellularLocation>
        <location evidence="1">Cell membrane</location>
        <topology evidence="1">Multi-pass membrane protein</topology>
    </subcellularLocation>
</comment>
<dbReference type="SMART" id="SM01049">
    <property type="entry name" value="Cache_2"/>
    <property type="match status" value="1"/>
</dbReference>
<dbReference type="Gene3D" id="1.10.287.950">
    <property type="entry name" value="Methyl-accepting chemotaxis protein"/>
    <property type="match status" value="1"/>
</dbReference>
<keyword evidence="5 9" id="KW-0472">Membrane</keyword>
<dbReference type="STRING" id="325240.Sbal_0641"/>
<evidence type="ECO:0000256" key="6">
    <source>
        <dbReference type="ARBA" id="ARBA00023224"/>
    </source>
</evidence>
<organism evidence="12 13">
    <name type="scientific">Shewanella baltica (strain OS155 / ATCC BAA-1091)</name>
    <dbReference type="NCBI Taxonomy" id="325240"/>
    <lineage>
        <taxon>Bacteria</taxon>
        <taxon>Pseudomonadati</taxon>
        <taxon>Pseudomonadota</taxon>
        <taxon>Gammaproteobacteria</taxon>
        <taxon>Alteromonadales</taxon>
        <taxon>Shewanellaceae</taxon>
        <taxon>Shewanella</taxon>
    </lineage>
</organism>
<dbReference type="GO" id="GO:0004888">
    <property type="term" value="F:transmembrane signaling receptor activity"/>
    <property type="evidence" value="ECO:0007669"/>
    <property type="project" value="InterPro"/>
</dbReference>
<name>A3D0A7_SHEB5</name>
<dbReference type="Pfam" id="PF00015">
    <property type="entry name" value="MCPsignal"/>
    <property type="match status" value="1"/>
</dbReference>
<dbReference type="InterPro" id="IPR033480">
    <property type="entry name" value="sCache_2"/>
</dbReference>
<dbReference type="KEGG" id="sbl:Sbal_0641"/>
<proteinExistence type="inferred from homology"/>